<keyword evidence="3 5" id="KW-0347">Helicase</keyword>
<dbReference type="InterPro" id="IPR000212">
    <property type="entry name" value="DNA_helicase_UvrD/REP"/>
</dbReference>
<evidence type="ECO:0000313" key="8">
    <source>
        <dbReference type="Proteomes" id="UP000615234"/>
    </source>
</evidence>
<dbReference type="RefSeq" id="WP_186847595.1">
    <property type="nucleotide sequence ID" value="NZ_JACOOX010000003.1"/>
</dbReference>
<dbReference type="GO" id="GO:0016787">
    <property type="term" value="F:hydrolase activity"/>
    <property type="evidence" value="ECO:0007669"/>
    <property type="project" value="UniProtKB-UniRule"/>
</dbReference>
<dbReference type="EMBL" id="JACOOX010000003">
    <property type="protein sequence ID" value="MBC5662608.1"/>
    <property type="molecule type" value="Genomic_DNA"/>
</dbReference>
<keyword evidence="4 5" id="KW-0067">ATP-binding</keyword>
<dbReference type="GO" id="GO:0005524">
    <property type="term" value="F:ATP binding"/>
    <property type="evidence" value="ECO:0007669"/>
    <property type="project" value="UniProtKB-UniRule"/>
</dbReference>
<dbReference type="InterPro" id="IPR027785">
    <property type="entry name" value="UvrD-like_helicase_C"/>
</dbReference>
<feature type="domain" description="UvrD-like helicase ATP-binding" evidence="6">
    <location>
        <begin position="962"/>
        <end position="1344"/>
    </location>
</feature>
<evidence type="ECO:0000256" key="5">
    <source>
        <dbReference type="PROSITE-ProRule" id="PRU00560"/>
    </source>
</evidence>
<evidence type="ECO:0000259" key="6">
    <source>
        <dbReference type="PROSITE" id="PS51198"/>
    </source>
</evidence>
<dbReference type="GO" id="GO:0000725">
    <property type="term" value="P:recombinational repair"/>
    <property type="evidence" value="ECO:0007669"/>
    <property type="project" value="TreeGrafter"/>
</dbReference>
<comment type="caution">
    <text evidence="7">The sequence shown here is derived from an EMBL/GenBank/DDBJ whole genome shotgun (WGS) entry which is preliminary data.</text>
</comment>
<dbReference type="InterPro" id="IPR014016">
    <property type="entry name" value="UvrD-like_ATP-bd"/>
</dbReference>
<keyword evidence="1 5" id="KW-0547">Nucleotide-binding</keyword>
<evidence type="ECO:0000256" key="1">
    <source>
        <dbReference type="ARBA" id="ARBA00022741"/>
    </source>
</evidence>
<dbReference type="Pfam" id="PF00580">
    <property type="entry name" value="UvrD-helicase"/>
    <property type="match status" value="1"/>
</dbReference>
<name>A0A8I0AEW8_9FIRM</name>
<dbReference type="PROSITE" id="PS51198">
    <property type="entry name" value="UVRD_HELICASE_ATP_BIND"/>
    <property type="match status" value="1"/>
</dbReference>
<organism evidence="7 8">
    <name type="scientific">Coprococcus hominis</name>
    <name type="common">ex Liu et al. 2022</name>
    <dbReference type="NCBI Taxonomy" id="2763039"/>
    <lineage>
        <taxon>Bacteria</taxon>
        <taxon>Bacillati</taxon>
        <taxon>Bacillota</taxon>
        <taxon>Clostridia</taxon>
        <taxon>Lachnospirales</taxon>
        <taxon>Lachnospiraceae</taxon>
        <taxon>Coprococcus</taxon>
    </lineage>
</organism>
<gene>
    <name evidence="7" type="ORF">H8S09_06810</name>
</gene>
<reference evidence="7 8" key="1">
    <citation type="submission" date="2020-08" db="EMBL/GenBank/DDBJ databases">
        <title>Genome public.</title>
        <authorList>
            <person name="Liu C."/>
            <person name="Sun Q."/>
        </authorList>
    </citation>
    <scope>NUCLEOTIDE SEQUENCE [LARGE SCALE GENOMIC DNA]</scope>
    <source>
        <strain evidence="7 8">NSJ-10</strain>
    </source>
</reference>
<feature type="binding site" evidence="5">
    <location>
        <begin position="983"/>
        <end position="990"/>
    </location>
    <ligand>
        <name>ATP</name>
        <dbReference type="ChEBI" id="CHEBI:30616"/>
    </ligand>
</feature>
<dbReference type="PANTHER" id="PTHR11070:SF2">
    <property type="entry name" value="ATP-DEPENDENT DNA HELICASE SRS2"/>
    <property type="match status" value="1"/>
</dbReference>
<dbReference type="PANTHER" id="PTHR11070">
    <property type="entry name" value="UVRD / RECB / PCRA DNA HELICASE FAMILY MEMBER"/>
    <property type="match status" value="1"/>
</dbReference>
<proteinExistence type="predicted"/>
<dbReference type="SUPFAM" id="SSF52540">
    <property type="entry name" value="P-loop containing nucleoside triphosphate hydrolases"/>
    <property type="match status" value="1"/>
</dbReference>
<dbReference type="GO" id="GO:0043138">
    <property type="term" value="F:3'-5' DNA helicase activity"/>
    <property type="evidence" value="ECO:0007669"/>
    <property type="project" value="TreeGrafter"/>
</dbReference>
<dbReference type="GO" id="GO:0003677">
    <property type="term" value="F:DNA binding"/>
    <property type="evidence" value="ECO:0007669"/>
    <property type="project" value="InterPro"/>
</dbReference>
<accession>A0A8I0AEW8</accession>
<sequence length="1578" mass="182882">MGTTSEKDMQVREIKEGYKFADKLFAKYPLLGNAILKESTQDKINEQAKKALDILVENPSYVSSMPINWYLFITLATINYAKKWDSSEESRFTKYITLQFGYRDDSGKIWGIISCCLEKALKSKNRFFLKDENGREFFETVLVHSFAPLNAWDSVFELLYDFLRNNLRWNYIKEDPIIEKMIVALNAKMNGNSSDDEDLFISSKEYHIRLGAKRLLQNRPEYTVILFDSIISRINDLIQNAAKEPRSYLDKLVDVWFANKISRLLDGEKAQITKRVSRTGDTALSYSKIRTKVVLSSSGISIAVPTIRLENTGHKYAEIKLYEEGRLISKEILEIYGNELGETVNGCSIPITISGLNSCNLKVEIICDGDVIYDSGKSLHKRFWIFKNGKEASISGLKPGRYEIYAPYVDSISFEEVDVFEKGNNYLDICLNDDYAIYYNDRLVAMDTSNIREVTISEPEFVEGCHYVTEEDECKIALVQDSFSIYLDRERQGNSIRIYCGSEEIELTDYWKDGDVCEIPLSSLSSVNNVLSISIVSLEKNAVIYEKHFLVLSNLSISFNKDCYVMQDDYDEAFADIRINEEMQRHNIQIGEKVIVIEYEDGSIKVDVPAMTYHWNNIDNIYPGENVWIDDIKQGAELEINCSSEVDFEVEIGDERFSDSKIDLFAIAEQERSKASYNYPVTVSVQNHRYTLGQIIFSEMFIRMPVFTSDEQFIYWDGGISFIGNRNKRIRLDLYDEENQAYSLDLKFDDNKIELPEDFVDGEYTYSIVLESEDEELILAQETQFFGNPNKYRFENKVIEIFEATEDVEEGTKPQEIKPVYIENIKFIERNFVASEDGIFDIYEGQMFFVRPDGSKKYYSRKYYTNKQTGFSFYKINPVKIIYINEKLLRIVNEDDEGLYCYDNFGTSPRLEITDREPRIGAKNYKDILFYLYGSNVKRLRAQVTTPVISTYSNVRNDFEKYVEIDQREVIEADVSRRMIINAGPGTGKTWTLIEKIINLVDVQEVNPETILVLCFSKAAVEVVKNRLKKAADEERVSEVINLVDVRTFDSFASQVLYWVKDESEYDNLQYYDIEKLSYDERINLFTSTITDLPELMEQCCHLFVDEVQDLVKERARMVLAMIRNIPESSGVTLLGDACQSIYDYQAGNDRMTSKQFYSVMANDMPKFAYYTFTRNYRQEDELAYLGDGYRKHILSGRIKDCDAYWHNDVEKRIPQFKEYDADKITQNSLRELLDAGTVGILTRTNGQALKISAALKEKGINHVLKKRLRDNTLNKWIALVFNDYELTSVDEDDFTTLYNQIADPEDAESYEVWNAIKEAARVSSERIGVRDILKGVMTNSRSMVLYSHERVSGLTVTNIHRGKGREFDAVLVENDIFSEDEKELEEHKVCYVALTRPKREIYRINAKADYIRIDKEGDRRCFKSDYVGYNKQRLTYFEVTGEPDIDLRSFVRESGAQLYIRENYDDLVGKKIVLIKDKHKSEFVRYKIVLVEDNYVLGYTSKEFYESLSRALHIVYKLPSRAELYFNVYPERFTDIYVDDVISVIDQLDGSEIGVKAFGEMVTWNAVTIVGYSKAEY</sequence>
<evidence type="ECO:0000256" key="2">
    <source>
        <dbReference type="ARBA" id="ARBA00022801"/>
    </source>
</evidence>
<evidence type="ECO:0000313" key="7">
    <source>
        <dbReference type="EMBL" id="MBC5662608.1"/>
    </source>
</evidence>
<dbReference type="Pfam" id="PF13538">
    <property type="entry name" value="UvrD_C_2"/>
    <property type="match status" value="1"/>
</dbReference>
<keyword evidence="8" id="KW-1185">Reference proteome</keyword>
<evidence type="ECO:0000256" key="4">
    <source>
        <dbReference type="ARBA" id="ARBA00022840"/>
    </source>
</evidence>
<keyword evidence="2 5" id="KW-0378">Hydrolase</keyword>
<dbReference type="Gene3D" id="3.40.50.300">
    <property type="entry name" value="P-loop containing nucleotide triphosphate hydrolases"/>
    <property type="match status" value="2"/>
</dbReference>
<evidence type="ECO:0000256" key="3">
    <source>
        <dbReference type="ARBA" id="ARBA00022806"/>
    </source>
</evidence>
<dbReference type="InterPro" id="IPR027417">
    <property type="entry name" value="P-loop_NTPase"/>
</dbReference>
<dbReference type="Proteomes" id="UP000615234">
    <property type="component" value="Unassembled WGS sequence"/>
</dbReference>
<protein>
    <submittedName>
        <fullName evidence="7">ATP-dependent helicase</fullName>
    </submittedName>
</protein>